<evidence type="ECO:0000256" key="1">
    <source>
        <dbReference type="ARBA" id="ARBA00004141"/>
    </source>
</evidence>
<comment type="function">
    <text evidence="5">Part of the twin-arginine translocation (Tat) system that transports large folded proteins containing a characteristic twin-arginine motif in their signal peptide across membranes. Together with TatB, TatC is part of a receptor directly interacting with Tat signal peptides.</text>
</comment>
<keyword evidence="5" id="KW-0811">Translocation</keyword>
<dbReference type="NCBIfam" id="TIGR00945">
    <property type="entry name" value="tatC"/>
    <property type="match status" value="1"/>
</dbReference>
<evidence type="ECO:0000256" key="3">
    <source>
        <dbReference type="ARBA" id="ARBA00022989"/>
    </source>
</evidence>
<keyword evidence="2 5" id="KW-0812">Transmembrane</keyword>
<evidence type="ECO:0000256" key="5">
    <source>
        <dbReference type="HAMAP-Rule" id="MF_00902"/>
    </source>
</evidence>
<dbReference type="InterPro" id="IPR002033">
    <property type="entry name" value="TatC"/>
</dbReference>
<feature type="transmembrane region" description="Helical" evidence="5">
    <location>
        <begin position="75"/>
        <end position="102"/>
    </location>
</feature>
<dbReference type="Pfam" id="PF00902">
    <property type="entry name" value="TatC"/>
    <property type="match status" value="1"/>
</dbReference>
<comment type="subcellular location">
    <subcellularLocation>
        <location evidence="5">Cell membrane</location>
        <topology evidence="5">Multi-pass membrane protein</topology>
    </subcellularLocation>
    <subcellularLocation>
        <location evidence="1">Membrane</location>
        <topology evidence="1">Multi-pass membrane protein</topology>
    </subcellularLocation>
</comment>
<gene>
    <name evidence="5 6" type="primary">tatC</name>
    <name evidence="6" type="ORF">NBZ79_11900</name>
</gene>
<evidence type="ECO:0000256" key="2">
    <source>
        <dbReference type="ARBA" id="ARBA00022692"/>
    </source>
</evidence>
<keyword evidence="3 5" id="KW-1133">Transmembrane helix</keyword>
<protein>
    <recommendedName>
        <fullName evidence="5">Sec-independent protein translocase protein TatC</fullName>
    </recommendedName>
</protein>
<sequence>MSDTDVEDSKAPLMEHLIEFRNRLVYSVVALLVAFILCYIISEDLFAFLVEPLVEAMGDDIEGRRMIFTGLHEAFFTYIKIAFFCALFISFPVIATQIWIFVAPGLYKNEKKAFLPFLVVTPLLFFAGGALAYEIVMPLAWKFLLSFESSGEATMYARAFTALVEEFPKLANFLPTPAEPMSLPIQSETRVSEYLSLSMKLIFAFGLCFQLPVLLTLLGRVGIVSSAGLKAKFKYSIVFAFIAAAVLTPPDPLSQITLAVPIIFLYAISIVSVRMVEKKREAREALEDNED</sequence>
<evidence type="ECO:0000313" key="7">
    <source>
        <dbReference type="Proteomes" id="UP001056291"/>
    </source>
</evidence>
<keyword evidence="7" id="KW-1185">Reference proteome</keyword>
<dbReference type="Proteomes" id="UP001056291">
    <property type="component" value="Chromosome"/>
</dbReference>
<dbReference type="HAMAP" id="MF_00902">
    <property type="entry name" value="TatC"/>
    <property type="match status" value="1"/>
</dbReference>
<feature type="transmembrane region" description="Helical" evidence="5">
    <location>
        <begin position="114"/>
        <end position="136"/>
    </location>
</feature>
<evidence type="ECO:0000313" key="6">
    <source>
        <dbReference type="EMBL" id="USG59880.1"/>
    </source>
</evidence>
<dbReference type="PANTHER" id="PTHR30371:SF0">
    <property type="entry name" value="SEC-INDEPENDENT PROTEIN TRANSLOCASE PROTEIN TATC, CHLOROPLASTIC-RELATED"/>
    <property type="match status" value="1"/>
</dbReference>
<feature type="transmembrane region" description="Helical" evidence="5">
    <location>
        <begin position="201"/>
        <end position="221"/>
    </location>
</feature>
<reference evidence="6" key="1">
    <citation type="submission" date="2022-06" db="EMBL/GenBank/DDBJ databases">
        <title>Sneathiella actinostolidae sp. nov., isolated from a sea anemonein the Western Pacific Ocean.</title>
        <authorList>
            <person name="Wei M.J."/>
        </authorList>
    </citation>
    <scope>NUCLEOTIDE SEQUENCE</scope>
    <source>
        <strain evidence="6">PHK-P5</strain>
    </source>
</reference>
<name>A0ABY4VYF8_9PROT</name>
<keyword evidence="5" id="KW-1003">Cell membrane</keyword>
<organism evidence="6 7">
    <name type="scientific">Sneathiella marina</name>
    <dbReference type="NCBI Taxonomy" id="2950108"/>
    <lineage>
        <taxon>Bacteria</taxon>
        <taxon>Pseudomonadati</taxon>
        <taxon>Pseudomonadota</taxon>
        <taxon>Alphaproteobacteria</taxon>
        <taxon>Sneathiellales</taxon>
        <taxon>Sneathiellaceae</taxon>
        <taxon>Sneathiella</taxon>
    </lineage>
</organism>
<feature type="transmembrane region" description="Helical" evidence="5">
    <location>
        <begin position="24"/>
        <end position="42"/>
    </location>
</feature>
<accession>A0ABY4VYF8</accession>
<dbReference type="PRINTS" id="PR01840">
    <property type="entry name" value="TATCFAMILY"/>
</dbReference>
<feature type="transmembrane region" description="Helical" evidence="5">
    <location>
        <begin position="256"/>
        <end position="276"/>
    </location>
</feature>
<keyword evidence="5" id="KW-0813">Transport</keyword>
<comment type="subunit">
    <text evidence="5">The Tat system comprises two distinct complexes: a TatABC complex, containing multiple copies of TatA, TatB and TatC subunits, and a separate TatA complex, containing only TatA subunits. Substrates initially bind to the TatABC complex, which probably triggers association of the separate TatA complex to form the active translocon.</text>
</comment>
<feature type="transmembrane region" description="Helical" evidence="5">
    <location>
        <begin position="233"/>
        <end position="250"/>
    </location>
</feature>
<keyword evidence="4 5" id="KW-0472">Membrane</keyword>
<dbReference type="EMBL" id="CP098747">
    <property type="protein sequence ID" value="USG59880.1"/>
    <property type="molecule type" value="Genomic_DNA"/>
</dbReference>
<evidence type="ECO:0000256" key="4">
    <source>
        <dbReference type="ARBA" id="ARBA00023136"/>
    </source>
</evidence>
<dbReference type="PANTHER" id="PTHR30371">
    <property type="entry name" value="SEC-INDEPENDENT PROTEIN TRANSLOCASE PROTEIN TATC"/>
    <property type="match status" value="1"/>
</dbReference>
<keyword evidence="5" id="KW-0653">Protein transport</keyword>
<proteinExistence type="inferred from homology"/>
<dbReference type="RefSeq" id="WP_251932650.1">
    <property type="nucleotide sequence ID" value="NZ_CP098747.1"/>
</dbReference>
<comment type="similarity">
    <text evidence="5">Belongs to the TatC family.</text>
</comment>